<dbReference type="InterPro" id="IPR024534">
    <property type="entry name" value="JetD_C"/>
</dbReference>
<proteinExistence type="predicted"/>
<evidence type="ECO:0000313" key="3">
    <source>
        <dbReference type="Proteomes" id="UP000095512"/>
    </source>
</evidence>
<reference evidence="2 3" key="1">
    <citation type="submission" date="2015-09" db="EMBL/GenBank/DDBJ databases">
        <authorList>
            <consortium name="Pathogen Informatics"/>
        </authorList>
    </citation>
    <scope>NUCLEOTIDE SEQUENCE [LARGE SCALE GENOMIC DNA]</scope>
    <source>
        <strain evidence="2 3">2789STDY5834865</strain>
    </source>
</reference>
<gene>
    <name evidence="2" type="ORF">ERS852480_00386</name>
</gene>
<accession>A0A174C1E1</accession>
<sequence length="113" mass="13206">MNAPLECIIRKCEIHLERVLSSIRTSCGTTYLHTGDLDYGGVKIFQYIKKRIFPNLQPYLMDTQTHEQYKAYGEPIETIKLEKLQRTTEPLLQPLIDKICAEKQVIEQESFLF</sequence>
<evidence type="ECO:0000313" key="2">
    <source>
        <dbReference type="EMBL" id="CUO06914.1"/>
    </source>
</evidence>
<dbReference type="EMBL" id="CZAB01000002">
    <property type="protein sequence ID" value="CUO06914.1"/>
    <property type="molecule type" value="Genomic_DNA"/>
</dbReference>
<dbReference type="Proteomes" id="UP000095512">
    <property type="component" value="Unassembled WGS sequence"/>
</dbReference>
<evidence type="ECO:0000259" key="1">
    <source>
        <dbReference type="Pfam" id="PF09983"/>
    </source>
</evidence>
<feature type="domain" description="Wadjet protein JetD C-terminal" evidence="1">
    <location>
        <begin position="31"/>
        <end position="110"/>
    </location>
</feature>
<dbReference type="AlphaFoldDB" id="A0A174C1E1"/>
<organism evidence="2 3">
    <name type="scientific">Enterocloster clostridioformis</name>
    <dbReference type="NCBI Taxonomy" id="1531"/>
    <lineage>
        <taxon>Bacteria</taxon>
        <taxon>Bacillati</taxon>
        <taxon>Bacillota</taxon>
        <taxon>Clostridia</taxon>
        <taxon>Lachnospirales</taxon>
        <taxon>Lachnospiraceae</taxon>
        <taxon>Enterocloster</taxon>
    </lineage>
</organism>
<protein>
    <submittedName>
        <fullName evidence="2">Uncharacterized protein conserved in bacteria C-term(DUF2220)</fullName>
    </submittedName>
</protein>
<name>A0A174C1E1_9FIRM</name>
<dbReference type="Pfam" id="PF09983">
    <property type="entry name" value="JetD_C"/>
    <property type="match status" value="1"/>
</dbReference>